<reference evidence="5" key="1">
    <citation type="submission" date="2020-03" db="EMBL/GenBank/DDBJ databases">
        <title>Draft sequencing of Paenibacilllus sp. S3N08.</title>
        <authorList>
            <person name="Kim D.-U."/>
        </authorList>
    </citation>
    <scope>NUCLEOTIDE SEQUENCE</scope>
    <source>
        <strain evidence="5">S3N08</strain>
    </source>
</reference>
<evidence type="ECO:0000259" key="4">
    <source>
        <dbReference type="PROSITE" id="PS01124"/>
    </source>
</evidence>
<feature type="domain" description="HTH araC/xylS-type" evidence="4">
    <location>
        <begin position="173"/>
        <end position="271"/>
    </location>
</feature>
<proteinExistence type="predicted"/>
<keyword evidence="3" id="KW-0804">Transcription</keyword>
<keyword evidence="2" id="KW-0238">DNA-binding</keyword>
<dbReference type="Gene3D" id="1.10.10.60">
    <property type="entry name" value="Homeodomain-like"/>
    <property type="match status" value="2"/>
</dbReference>
<evidence type="ECO:0000256" key="3">
    <source>
        <dbReference type="ARBA" id="ARBA00023163"/>
    </source>
</evidence>
<evidence type="ECO:0000256" key="2">
    <source>
        <dbReference type="ARBA" id="ARBA00023125"/>
    </source>
</evidence>
<dbReference type="PANTHER" id="PTHR43280">
    <property type="entry name" value="ARAC-FAMILY TRANSCRIPTIONAL REGULATOR"/>
    <property type="match status" value="1"/>
</dbReference>
<dbReference type="PANTHER" id="PTHR43280:SF2">
    <property type="entry name" value="HTH-TYPE TRANSCRIPTIONAL REGULATOR EXSA"/>
    <property type="match status" value="1"/>
</dbReference>
<dbReference type="InterPro" id="IPR018060">
    <property type="entry name" value="HTH_AraC"/>
</dbReference>
<protein>
    <submittedName>
        <fullName evidence="5">Helix-turn-helix domain-containing protein</fullName>
    </submittedName>
</protein>
<dbReference type="PROSITE" id="PS01124">
    <property type="entry name" value="HTH_ARAC_FAMILY_2"/>
    <property type="match status" value="1"/>
</dbReference>
<gene>
    <name evidence="5" type="ORF">G9U52_07525</name>
</gene>
<name>A0ABX0J4B3_9BACL</name>
<dbReference type="InterPro" id="IPR009057">
    <property type="entry name" value="Homeodomain-like_sf"/>
</dbReference>
<dbReference type="SMART" id="SM00342">
    <property type="entry name" value="HTH_ARAC"/>
    <property type="match status" value="1"/>
</dbReference>
<dbReference type="InterPro" id="IPR037923">
    <property type="entry name" value="HTH-like"/>
</dbReference>
<organism evidence="5 6">
    <name type="scientific">Paenibacillus agricola</name>
    <dbReference type="NCBI Taxonomy" id="2716264"/>
    <lineage>
        <taxon>Bacteria</taxon>
        <taxon>Bacillati</taxon>
        <taxon>Bacillota</taxon>
        <taxon>Bacilli</taxon>
        <taxon>Bacillales</taxon>
        <taxon>Paenibacillaceae</taxon>
        <taxon>Paenibacillus</taxon>
    </lineage>
</organism>
<dbReference type="Pfam" id="PF02311">
    <property type="entry name" value="AraC_binding"/>
    <property type="match status" value="1"/>
</dbReference>
<accession>A0ABX0J4B3</accession>
<dbReference type="InterPro" id="IPR003313">
    <property type="entry name" value="AraC-bd"/>
</dbReference>
<sequence length="273" mass="31446">MQFSRSNYSHNSNSEEAVVRTVIAGHFNEPDSYVTKRPQGRNDWLLTFTLGGEGYWLAGGKEQLCHTGDLTLLKPGAPHQYGTSKGQTWHFVWVHFPVKLAESNLLPEDEEELSVQHIDNEFTRERIHNAFIRILTDSRERGEYGYELCSSALREILLLLAQKKNRAIDSRVEETLHLLSQHMREQLKIDDIARKVGLSPSRLSHLFKSVTGQSIVDTLNQMRIQQAALLLEHTDRSASEVSHDVGFQNYNHFMNQFRKWYGVNPSTFRRKAL</sequence>
<evidence type="ECO:0000256" key="1">
    <source>
        <dbReference type="ARBA" id="ARBA00023015"/>
    </source>
</evidence>
<dbReference type="InterPro" id="IPR020449">
    <property type="entry name" value="Tscrpt_reg_AraC-type_HTH"/>
</dbReference>
<dbReference type="EMBL" id="JAAOIW010000002">
    <property type="protein sequence ID" value="NHN29682.1"/>
    <property type="molecule type" value="Genomic_DNA"/>
</dbReference>
<keyword evidence="6" id="KW-1185">Reference proteome</keyword>
<dbReference type="SUPFAM" id="SSF46689">
    <property type="entry name" value="Homeodomain-like"/>
    <property type="match status" value="2"/>
</dbReference>
<comment type="caution">
    <text evidence="5">The sequence shown here is derived from an EMBL/GenBank/DDBJ whole genome shotgun (WGS) entry which is preliminary data.</text>
</comment>
<dbReference type="SUPFAM" id="SSF51215">
    <property type="entry name" value="Regulatory protein AraC"/>
    <property type="match status" value="1"/>
</dbReference>
<dbReference type="Proteomes" id="UP001165962">
    <property type="component" value="Unassembled WGS sequence"/>
</dbReference>
<dbReference type="PRINTS" id="PR00032">
    <property type="entry name" value="HTHARAC"/>
</dbReference>
<dbReference type="Gene3D" id="2.60.120.280">
    <property type="entry name" value="Regulatory protein AraC"/>
    <property type="match status" value="1"/>
</dbReference>
<keyword evidence="1" id="KW-0805">Transcription regulation</keyword>
<evidence type="ECO:0000313" key="5">
    <source>
        <dbReference type="EMBL" id="NHN29682.1"/>
    </source>
</evidence>
<evidence type="ECO:0000313" key="6">
    <source>
        <dbReference type="Proteomes" id="UP001165962"/>
    </source>
</evidence>
<dbReference type="RefSeq" id="WP_166147867.1">
    <property type="nucleotide sequence ID" value="NZ_JAAOIW010000002.1"/>
</dbReference>
<dbReference type="Pfam" id="PF12833">
    <property type="entry name" value="HTH_18"/>
    <property type="match status" value="1"/>
</dbReference>